<protein>
    <recommendedName>
        <fullName evidence="3">Glycosyl transferase family 1 domain-containing protein</fullName>
    </recommendedName>
</protein>
<dbReference type="Proteomes" id="UP000366872">
    <property type="component" value="Unassembled WGS sequence"/>
</dbReference>
<reference evidence="1 2" key="1">
    <citation type="submission" date="2019-04" db="EMBL/GenBank/DDBJ databases">
        <authorList>
            <person name="Van Vliet M D."/>
        </authorList>
    </citation>
    <scope>NUCLEOTIDE SEQUENCE [LARGE SCALE GENOMIC DNA]</scope>
    <source>
        <strain evidence="1 2">F1</strain>
    </source>
</reference>
<dbReference type="SUPFAM" id="SSF53756">
    <property type="entry name" value="UDP-Glycosyltransferase/glycogen phosphorylase"/>
    <property type="match status" value="1"/>
</dbReference>
<keyword evidence="2" id="KW-1185">Reference proteome</keyword>
<evidence type="ECO:0000313" key="1">
    <source>
        <dbReference type="EMBL" id="VGO14804.1"/>
    </source>
</evidence>
<gene>
    <name evidence="1" type="ORF">PDESU_03373</name>
</gene>
<dbReference type="EMBL" id="CAAHFG010000002">
    <property type="protein sequence ID" value="VGO14804.1"/>
    <property type="molecule type" value="Genomic_DNA"/>
</dbReference>
<proteinExistence type="predicted"/>
<evidence type="ECO:0000313" key="2">
    <source>
        <dbReference type="Proteomes" id="UP000366872"/>
    </source>
</evidence>
<dbReference type="AlphaFoldDB" id="A0A6C2U5V3"/>
<accession>A0A6C2U5V3</accession>
<name>A0A6C2U5V3_PONDE</name>
<organism evidence="1 2">
    <name type="scientific">Pontiella desulfatans</name>
    <dbReference type="NCBI Taxonomy" id="2750659"/>
    <lineage>
        <taxon>Bacteria</taxon>
        <taxon>Pseudomonadati</taxon>
        <taxon>Kiritimatiellota</taxon>
        <taxon>Kiritimatiellia</taxon>
        <taxon>Kiritimatiellales</taxon>
        <taxon>Pontiellaceae</taxon>
        <taxon>Pontiella</taxon>
    </lineage>
</organism>
<sequence length="342" mass="39625">MERLKDCRGAGDVRIHFMANPATNDDLADLRKLPWEKGTVACTAHTWVWAIYRQLKDRGFNVSLGYEPDASAINVVHCQVARRLFEKKDFSKYFLIGIRADFRPFPYGHFEIVQNRHSEGGRRIFMPLYSQPGLIPRDLSRKKIENICFSGRLQNSTDLAWLEEELEKIGCRFVFKGVGQWQEMSDVDILLGIRTFSKEPHHTKPATKLYNAWLAGIPFVGGYDSAYEQIGVPDKDYLRVASGRELVDAIKNLAGDPALFMKMVENGWRKGQEYQPERITDQWIDFFERMAAPAFRKWRQRPSWGWRLRCLILGQRFAFRERFVAWLLVLLGVRRGACGNQG</sequence>
<evidence type="ECO:0008006" key="3">
    <source>
        <dbReference type="Google" id="ProtNLM"/>
    </source>
</evidence>